<feature type="compositionally biased region" description="Low complexity" evidence="1">
    <location>
        <begin position="104"/>
        <end position="113"/>
    </location>
</feature>
<sequence length="1359" mass="148685">MLGRSSSEAGTRLRRSKSASTVHRPQLSAPETVDPGIAQHHAVAAATTAFARAHGQIAAERATKRSSELSRAKSTSSRKSLTSEGSHFPPRESSVRSVNRPSTSQAPSAQQQPRVPTVTKEKFPSFYPAAGSDRPLSAQPSITFNENARPGSQPRSHRPSAASSATSQQIRKARSMYYASSVQTGSPIARPPAKYLATPPPSSVGPTPELLPPVLPARNMPPSPLASPQIPVTVEPGDTINNARDKYLQGFQQQHRQVKHRPSLFLAPFKKRQDRARSKERPLSAGFLSGSSRSRPPRIEPAAELIEDFAMPNKKREKRSFSNSIKDKFKKVFRRSSNHATTMPVQQIEASRDYFNYQAPHAALSSKTFDVPSPDDETLFRVRSRASLLERMPSPLARPGSRGSTRSKGSNRSLHSETNTTHLSSRVTSWSDSSAGNTLTQRDIKRLTVIHESKDSTSSDAERSMSSISLRRKTVPLPSFVAFKDPMPMESLLEETSTPVDPKRVFSALMKEMDSTEARNTQPGLSDVSPGAESDVFESSTTKELHAMASHELHSSASRERRTSTSSDQRPVSRRRLNIAQGKTSSIRSLGRAIKSTIRTVTPVENKSSPVLEQPLGGISSRPGTSASCHSSDSRQRMAFTSMVQEKHARTNQYTVEDTHAHTIVTPSAGQLEQRLIRSNERWKTPLDEHQKHGSHHYRSHARTISASHFADSAFRTPNTVVGIPALPELEGDSPEETTPTELRATPVNLASRTPRINPLFSPLSPSIYSRATDGMSILPNDSVMSFDGTQDHQINDGSGSAVIITSHAVKSYVLGTPSPRHQTESTRSSKDWKAWLSREVSELGSPLEGDITIDQGYTPTIRNDSPASRHRRELTQIEDDRTTILARVSTDTRVSSPPAPTPSEVEDEVAQADQNLSAPQQKGAQSNAEVSSSTAKPEQRAMPLLLRTPAIHKERHSSIDSHHSGKSRSANSTPRSSTMNGRFPFIDTGRPTSSNSARVSGSSRYATDSSSSTGSKRSPISKVYSDVSAPVTVDWAPQPTLKTNLGDSKEPDHNKENMNGKAIPLIKQKKGPVPEQPSTPFLSPLTSRENRPKSMLSMSSSATNRSAPPLTRDTSTNGNTSITSKPTQSSTVSLSSQQQHMRMNLLPISPNKLTTRPKSAFELRGQGKIPLASSTLQSQSLSSDESLKKKSASRSSTRTSDPPRMPRPGHSSNIDHDTVRMPLESPWAMLGPPTSPRSSIEHTDRSRVRHKLHVKHNSSTLALHRKPSPGLEEHTIDALIDERPLSRRSNFSSICGDERGSVTGIITPGQRMAERYLRERSAPRGSGAGSPYNEKEQQRIRTGATRQTLEREDTPAFM</sequence>
<feature type="compositionally biased region" description="Polar residues" evidence="1">
    <location>
        <begin position="913"/>
        <end position="937"/>
    </location>
</feature>
<feature type="compositionally biased region" description="Low complexity" evidence="1">
    <location>
        <begin position="994"/>
        <end position="1023"/>
    </location>
</feature>
<feature type="compositionally biased region" description="Polar residues" evidence="1">
    <location>
        <begin position="622"/>
        <end position="631"/>
    </location>
</feature>
<feature type="region of interest" description="Disordered" evidence="1">
    <location>
        <begin position="1"/>
        <end position="40"/>
    </location>
</feature>
<feature type="compositionally biased region" description="Low complexity" evidence="1">
    <location>
        <begin position="1172"/>
        <end position="1185"/>
    </location>
</feature>
<keyword evidence="3" id="KW-1185">Reference proteome</keyword>
<feature type="compositionally biased region" description="Polar residues" evidence="1">
    <location>
        <begin position="72"/>
        <end position="85"/>
    </location>
</feature>
<feature type="region of interest" description="Disordered" evidence="1">
    <location>
        <begin position="848"/>
        <end position="943"/>
    </location>
</feature>
<feature type="region of interest" description="Disordered" evidence="1">
    <location>
        <begin position="1036"/>
        <end position="1154"/>
    </location>
</feature>
<evidence type="ECO:0000313" key="2">
    <source>
        <dbReference type="EMBL" id="OAG02420.1"/>
    </source>
</evidence>
<reference evidence="2 3" key="1">
    <citation type="submission" date="2016-05" db="EMBL/GenBank/DDBJ databases">
        <title>Comparative analysis of secretome profiles of manganese(II)-oxidizing ascomycete fungi.</title>
        <authorList>
            <consortium name="DOE Joint Genome Institute"/>
            <person name="Zeiner C.A."/>
            <person name="Purvine S.O."/>
            <person name="Zink E.M."/>
            <person name="Wu S."/>
            <person name="Pasa-Tolic L."/>
            <person name="Chaput D.L."/>
            <person name="Haridas S."/>
            <person name="Grigoriev I.V."/>
            <person name="Santelli C.M."/>
            <person name="Hansel C.M."/>
        </authorList>
    </citation>
    <scope>NUCLEOTIDE SEQUENCE [LARGE SCALE GENOMIC DNA]</scope>
    <source>
        <strain evidence="2 3">AP3s5-JAC2a</strain>
    </source>
</reference>
<proteinExistence type="predicted"/>
<feature type="compositionally biased region" description="Basic and acidic residues" evidence="1">
    <location>
        <begin position="1349"/>
        <end position="1359"/>
    </location>
</feature>
<dbReference type="InParanoid" id="A0A177C6U4"/>
<dbReference type="STRING" id="1460663.A0A177C6U4"/>
<feature type="compositionally biased region" description="Low complexity" evidence="1">
    <location>
        <begin position="1194"/>
        <end position="1203"/>
    </location>
</feature>
<feature type="compositionally biased region" description="Basic and acidic residues" evidence="1">
    <location>
        <begin position="1048"/>
        <end position="1059"/>
    </location>
</feature>
<feature type="region of interest" description="Disordered" evidence="1">
    <location>
        <begin position="608"/>
        <end position="634"/>
    </location>
</feature>
<feature type="region of interest" description="Disordered" evidence="1">
    <location>
        <begin position="272"/>
        <end position="296"/>
    </location>
</feature>
<evidence type="ECO:0000256" key="1">
    <source>
        <dbReference type="SAM" id="MobiDB-lite"/>
    </source>
</evidence>
<dbReference type="OrthoDB" id="194139at2759"/>
<feature type="compositionally biased region" description="Polar residues" evidence="1">
    <location>
        <begin position="1077"/>
        <end position="1088"/>
    </location>
</feature>
<feature type="compositionally biased region" description="Pro residues" evidence="1">
    <location>
        <begin position="198"/>
        <end position="225"/>
    </location>
</feature>
<feature type="region of interest" description="Disordered" evidence="1">
    <location>
        <begin position="1320"/>
        <end position="1359"/>
    </location>
</feature>
<gene>
    <name evidence="2" type="ORF">CC84DRAFT_1020720</name>
</gene>
<feature type="region of interest" description="Disordered" evidence="1">
    <location>
        <begin position="53"/>
        <end position="239"/>
    </location>
</feature>
<name>A0A177C6U4_9PLEO</name>
<feature type="compositionally biased region" description="Basic and acidic residues" evidence="1">
    <location>
        <begin position="61"/>
        <end position="71"/>
    </location>
</feature>
<feature type="region of interest" description="Disordered" evidence="1">
    <location>
        <begin position="955"/>
        <end position="1024"/>
    </location>
</feature>
<dbReference type="RefSeq" id="XP_018032785.1">
    <property type="nucleotide sequence ID" value="XM_018173378.1"/>
</dbReference>
<feature type="region of interest" description="Disordered" evidence="1">
    <location>
        <begin position="390"/>
        <end position="437"/>
    </location>
</feature>
<dbReference type="EMBL" id="KV441556">
    <property type="protein sequence ID" value="OAG02420.1"/>
    <property type="molecule type" value="Genomic_DNA"/>
</dbReference>
<feature type="compositionally biased region" description="Polar residues" evidence="1">
    <location>
        <begin position="402"/>
        <end position="437"/>
    </location>
</feature>
<dbReference type="GeneID" id="28756864"/>
<feature type="compositionally biased region" description="Polar residues" evidence="1">
    <location>
        <begin position="1097"/>
        <end position="1127"/>
    </location>
</feature>
<feature type="compositionally biased region" description="Basic and acidic residues" evidence="1">
    <location>
        <begin position="874"/>
        <end position="883"/>
    </location>
</feature>
<organism evidence="2 3">
    <name type="scientific">Paraphaeosphaeria sporulosa</name>
    <dbReference type="NCBI Taxonomy" id="1460663"/>
    <lineage>
        <taxon>Eukaryota</taxon>
        <taxon>Fungi</taxon>
        <taxon>Dikarya</taxon>
        <taxon>Ascomycota</taxon>
        <taxon>Pezizomycotina</taxon>
        <taxon>Dothideomycetes</taxon>
        <taxon>Pleosporomycetidae</taxon>
        <taxon>Pleosporales</taxon>
        <taxon>Massarineae</taxon>
        <taxon>Didymosphaeriaceae</taxon>
        <taxon>Paraphaeosphaeria</taxon>
    </lineage>
</organism>
<feature type="region of interest" description="Disordered" evidence="1">
    <location>
        <begin position="516"/>
        <end position="576"/>
    </location>
</feature>
<protein>
    <submittedName>
        <fullName evidence="2">Uncharacterized protein</fullName>
    </submittedName>
</protein>
<accession>A0A177C6U4</accession>
<feature type="compositionally biased region" description="Basic and acidic residues" evidence="1">
    <location>
        <begin position="541"/>
        <end position="563"/>
    </location>
</feature>
<feature type="compositionally biased region" description="Polar residues" evidence="1">
    <location>
        <begin position="968"/>
        <end position="981"/>
    </location>
</feature>
<feature type="region of interest" description="Disordered" evidence="1">
    <location>
        <begin position="1172"/>
        <end position="1248"/>
    </location>
</feature>
<evidence type="ECO:0000313" key="3">
    <source>
        <dbReference type="Proteomes" id="UP000077069"/>
    </source>
</evidence>
<feature type="compositionally biased region" description="Polar residues" evidence="1">
    <location>
        <begin position="856"/>
        <end position="867"/>
    </location>
</feature>
<dbReference type="Proteomes" id="UP000077069">
    <property type="component" value="Unassembled WGS sequence"/>
</dbReference>
<feature type="compositionally biased region" description="Low complexity" evidence="1">
    <location>
        <begin position="1128"/>
        <end position="1140"/>
    </location>
</feature>